<feature type="transmembrane region" description="Helical" evidence="1">
    <location>
        <begin position="354"/>
        <end position="374"/>
    </location>
</feature>
<sequence>MSWLPHVAWLVGYVMVVVVVGLAVRLTARLTRPVVPPGTPTPDLIDTPPAVVNLLMNGLADAPDAAPATLLDLAARGRVELFPAGEETRVLVRNRHPGGLTAYERRVLERVTPPGKAEPLTLEEVSRRHAADGHEWQLRLVAEVRQDAQERGLISTGKDNPATWVFIVGLLVLLLPTCGASGSLLMLLGGERVHPLAGLVTMAVLVLALFAVSLVPLMRLGGSARRERFTPEGRRVAGHWAGVAAWLRGHEAFADLPPAAVGLWDRYLAHGVAVSAAPRAAATVDLRTGRVGLVRSTFGGRERLVRVDYPKSTPLRITGMRSALRLATAAAGLAVLAGVVALQRGRADVLPRPVQLSLAAVGALLALWFAYRVVRSLADLVLRRTVTGRVVRLVPCSQYQDPHDLLGSGKDTPPEVPTELRDAEVTRAGEGYAVTYAYFAVLDDGVSDPIGAWWVSPRQAAELRRTPDVVARVEPWSRCLVGCRPHEASSLLRV</sequence>
<feature type="domain" description="Predicted membrane protein YciQ-like C-terminal" evidence="2">
    <location>
        <begin position="46"/>
        <end position="273"/>
    </location>
</feature>
<feature type="transmembrane region" description="Helical" evidence="1">
    <location>
        <begin position="6"/>
        <end position="24"/>
    </location>
</feature>
<evidence type="ECO:0000313" key="4">
    <source>
        <dbReference type="Proteomes" id="UP000652013"/>
    </source>
</evidence>
<evidence type="ECO:0000259" key="2">
    <source>
        <dbReference type="Pfam" id="PF20990"/>
    </source>
</evidence>
<proteinExistence type="predicted"/>
<organism evidence="3 4">
    <name type="scientific">Spirilliplanes yamanashiensis</name>
    <dbReference type="NCBI Taxonomy" id="42233"/>
    <lineage>
        <taxon>Bacteria</taxon>
        <taxon>Bacillati</taxon>
        <taxon>Actinomycetota</taxon>
        <taxon>Actinomycetes</taxon>
        <taxon>Micromonosporales</taxon>
        <taxon>Micromonosporaceae</taxon>
        <taxon>Spirilliplanes</taxon>
    </lineage>
</organism>
<evidence type="ECO:0000313" key="3">
    <source>
        <dbReference type="EMBL" id="GIJ02391.1"/>
    </source>
</evidence>
<dbReference type="Proteomes" id="UP000652013">
    <property type="component" value="Unassembled WGS sequence"/>
</dbReference>
<keyword evidence="4" id="KW-1185">Reference proteome</keyword>
<gene>
    <name evidence="3" type="ORF">Sya03_17430</name>
</gene>
<feature type="transmembrane region" description="Helical" evidence="1">
    <location>
        <begin position="196"/>
        <end position="218"/>
    </location>
</feature>
<keyword evidence="1" id="KW-0472">Membrane</keyword>
<keyword evidence="1" id="KW-1133">Transmembrane helix</keyword>
<feature type="transmembrane region" description="Helical" evidence="1">
    <location>
        <begin position="323"/>
        <end position="342"/>
    </location>
</feature>
<dbReference type="AlphaFoldDB" id="A0A8J3Y5V0"/>
<keyword evidence="1" id="KW-0812">Transmembrane</keyword>
<protein>
    <recommendedName>
        <fullName evidence="2">Predicted membrane protein YciQ-like C-terminal domain-containing protein</fullName>
    </recommendedName>
</protein>
<dbReference type="EMBL" id="BOOY01000009">
    <property type="protein sequence ID" value="GIJ02391.1"/>
    <property type="molecule type" value="Genomic_DNA"/>
</dbReference>
<comment type="caution">
    <text evidence="3">The sequence shown here is derived from an EMBL/GenBank/DDBJ whole genome shotgun (WGS) entry which is preliminary data.</text>
</comment>
<reference evidence="3" key="1">
    <citation type="submission" date="2021-01" db="EMBL/GenBank/DDBJ databases">
        <title>Whole genome shotgun sequence of Spirilliplanes yamanashiensis NBRC 15828.</title>
        <authorList>
            <person name="Komaki H."/>
            <person name="Tamura T."/>
        </authorList>
    </citation>
    <scope>NUCLEOTIDE SEQUENCE</scope>
    <source>
        <strain evidence="3">NBRC 15828</strain>
    </source>
</reference>
<dbReference type="RefSeq" id="WP_203937703.1">
    <property type="nucleotide sequence ID" value="NZ_BAAAGJ010000012.1"/>
</dbReference>
<dbReference type="Pfam" id="PF20990">
    <property type="entry name" value="DUF2207_C"/>
    <property type="match status" value="1"/>
</dbReference>
<feature type="transmembrane region" description="Helical" evidence="1">
    <location>
        <begin position="164"/>
        <end position="190"/>
    </location>
</feature>
<name>A0A8J3Y5V0_9ACTN</name>
<evidence type="ECO:0000256" key="1">
    <source>
        <dbReference type="SAM" id="Phobius"/>
    </source>
</evidence>
<accession>A0A8J3Y5V0</accession>
<dbReference type="InterPro" id="IPR048389">
    <property type="entry name" value="YciQ-like_C"/>
</dbReference>